<gene>
    <name evidence="5" type="ORF">SAMN06295987_102430</name>
</gene>
<dbReference type="PROSITE" id="PS50042">
    <property type="entry name" value="CNMP_BINDING_3"/>
    <property type="match status" value="1"/>
</dbReference>
<keyword evidence="6" id="KW-1185">Reference proteome</keyword>
<dbReference type="PANTHER" id="PTHR24567">
    <property type="entry name" value="CRP FAMILY TRANSCRIPTIONAL REGULATORY PROTEIN"/>
    <property type="match status" value="1"/>
</dbReference>
<dbReference type="CDD" id="cd00038">
    <property type="entry name" value="CAP_ED"/>
    <property type="match status" value="1"/>
</dbReference>
<dbReference type="GO" id="GO:0005829">
    <property type="term" value="C:cytosol"/>
    <property type="evidence" value="ECO:0007669"/>
    <property type="project" value="TreeGrafter"/>
</dbReference>
<evidence type="ECO:0000259" key="4">
    <source>
        <dbReference type="PROSITE" id="PS50042"/>
    </source>
</evidence>
<dbReference type="Pfam" id="PF13545">
    <property type="entry name" value="HTH_Crp_2"/>
    <property type="match status" value="1"/>
</dbReference>
<dbReference type="SMART" id="SM00419">
    <property type="entry name" value="HTH_CRP"/>
    <property type="match status" value="1"/>
</dbReference>
<dbReference type="EMBL" id="FVZE01000002">
    <property type="protein sequence ID" value="SLJ95259.1"/>
    <property type="molecule type" value="Genomic_DNA"/>
</dbReference>
<dbReference type="InterPro" id="IPR000595">
    <property type="entry name" value="cNMP-bd_dom"/>
</dbReference>
<evidence type="ECO:0000313" key="5">
    <source>
        <dbReference type="EMBL" id="SLJ95259.1"/>
    </source>
</evidence>
<dbReference type="SUPFAM" id="SSF46785">
    <property type="entry name" value="Winged helix' DNA-binding domain"/>
    <property type="match status" value="1"/>
</dbReference>
<keyword evidence="3" id="KW-0804">Transcription</keyword>
<dbReference type="GO" id="GO:0003700">
    <property type="term" value="F:DNA-binding transcription factor activity"/>
    <property type="evidence" value="ECO:0007669"/>
    <property type="project" value="TreeGrafter"/>
</dbReference>
<reference evidence="6" key="1">
    <citation type="submission" date="2017-02" db="EMBL/GenBank/DDBJ databases">
        <authorList>
            <person name="Varghese N."/>
            <person name="Submissions S."/>
        </authorList>
    </citation>
    <scope>NUCLEOTIDE SEQUENCE [LARGE SCALE GENOMIC DNA]</scope>
    <source>
        <strain evidence="6">SM117</strain>
    </source>
</reference>
<dbReference type="SUPFAM" id="SSF51206">
    <property type="entry name" value="cAMP-binding domain-like"/>
    <property type="match status" value="1"/>
</dbReference>
<keyword evidence="5" id="KW-0418">Kinase</keyword>
<feature type="domain" description="Cyclic nucleotide-binding" evidence="4">
    <location>
        <begin position="3"/>
        <end position="108"/>
    </location>
</feature>
<dbReference type="Gene3D" id="2.60.120.10">
    <property type="entry name" value="Jelly Rolls"/>
    <property type="match status" value="1"/>
</dbReference>
<dbReference type="InterPro" id="IPR036388">
    <property type="entry name" value="WH-like_DNA-bd_sf"/>
</dbReference>
<dbReference type="Pfam" id="PF00027">
    <property type="entry name" value="cNMP_binding"/>
    <property type="match status" value="1"/>
</dbReference>
<dbReference type="InterPro" id="IPR018490">
    <property type="entry name" value="cNMP-bd_dom_sf"/>
</dbReference>
<keyword evidence="2" id="KW-0238">DNA-binding</keyword>
<keyword evidence="5" id="KW-0808">Transferase</keyword>
<dbReference type="PANTHER" id="PTHR24567:SF74">
    <property type="entry name" value="HTH-TYPE TRANSCRIPTIONAL REGULATOR ARCR"/>
    <property type="match status" value="1"/>
</dbReference>
<dbReference type="AlphaFoldDB" id="A0A1U6HHR3"/>
<organism evidence="5 6">
    <name type="scientific">Novosphingobium mathurense</name>
    <dbReference type="NCBI Taxonomy" id="428990"/>
    <lineage>
        <taxon>Bacteria</taxon>
        <taxon>Pseudomonadati</taxon>
        <taxon>Pseudomonadota</taxon>
        <taxon>Alphaproteobacteria</taxon>
        <taxon>Sphingomonadales</taxon>
        <taxon>Sphingomonadaceae</taxon>
        <taxon>Novosphingobium</taxon>
    </lineage>
</organism>
<evidence type="ECO:0000256" key="2">
    <source>
        <dbReference type="ARBA" id="ARBA00023125"/>
    </source>
</evidence>
<protein>
    <submittedName>
        <fullName evidence="5">cAMP-binding domain of CRP or a regulatory subunit of cAMP-dependent protein kinases</fullName>
    </submittedName>
</protein>
<evidence type="ECO:0000313" key="6">
    <source>
        <dbReference type="Proteomes" id="UP000190989"/>
    </source>
</evidence>
<sequence>MPQLSDLDHHLPAPLAEAVAPVARLAQFKAGQTVMGHQDETSDVFVILEGTLRIELLSQNGREITLSDAGPGALVGEFAALDDQPRSATVMATTKASLARIPGAAFREAALAHPESAEWLTRRLVRILRQLNERIFELNALAVRSRLHCELLRFCLDTGFEGNEATITPSPTHAELANRIGTHREAVTRELRYLAEQGITSSTGRKLIVCDIARLAEIVRAAAGDVELIQRANQAGIGRGTA</sequence>
<dbReference type="Gene3D" id="1.10.10.10">
    <property type="entry name" value="Winged helix-like DNA-binding domain superfamily/Winged helix DNA-binding domain"/>
    <property type="match status" value="1"/>
</dbReference>
<name>A0A1U6HHR3_9SPHN</name>
<keyword evidence="1" id="KW-0805">Transcription regulation</keyword>
<evidence type="ECO:0000256" key="3">
    <source>
        <dbReference type="ARBA" id="ARBA00023163"/>
    </source>
</evidence>
<dbReference type="InterPro" id="IPR036390">
    <property type="entry name" value="WH_DNA-bd_sf"/>
</dbReference>
<accession>A0A1U6HHR3</accession>
<dbReference type="InterPro" id="IPR050397">
    <property type="entry name" value="Env_Response_Regulators"/>
</dbReference>
<dbReference type="GO" id="GO:0003677">
    <property type="term" value="F:DNA binding"/>
    <property type="evidence" value="ECO:0007669"/>
    <property type="project" value="UniProtKB-KW"/>
</dbReference>
<dbReference type="InterPro" id="IPR012318">
    <property type="entry name" value="HTH_CRP"/>
</dbReference>
<dbReference type="InterPro" id="IPR014710">
    <property type="entry name" value="RmlC-like_jellyroll"/>
</dbReference>
<dbReference type="SMART" id="SM00100">
    <property type="entry name" value="cNMP"/>
    <property type="match status" value="1"/>
</dbReference>
<dbReference type="STRING" id="428990.SAMN06295987_102430"/>
<evidence type="ECO:0000256" key="1">
    <source>
        <dbReference type="ARBA" id="ARBA00023015"/>
    </source>
</evidence>
<dbReference type="Proteomes" id="UP000190989">
    <property type="component" value="Unassembled WGS sequence"/>
</dbReference>
<dbReference type="GO" id="GO:0016301">
    <property type="term" value="F:kinase activity"/>
    <property type="evidence" value="ECO:0007669"/>
    <property type="project" value="UniProtKB-KW"/>
</dbReference>
<proteinExistence type="predicted"/>